<comment type="caution">
    <text evidence="1">The sequence shown here is derived from an EMBL/GenBank/DDBJ whole genome shotgun (WGS) entry which is preliminary data.</text>
</comment>
<evidence type="ECO:0000313" key="2">
    <source>
        <dbReference type="Proteomes" id="UP000692816"/>
    </source>
</evidence>
<dbReference type="SUPFAM" id="SSF158560">
    <property type="entry name" value="BH3980-like"/>
    <property type="match status" value="1"/>
</dbReference>
<evidence type="ECO:0000313" key="1">
    <source>
        <dbReference type="EMBL" id="MBO1431602.1"/>
    </source>
</evidence>
<organism evidence="1 2">
    <name type="scientific">Bradyrhizobium quebecense</name>
    <dbReference type="NCBI Taxonomy" id="2748629"/>
    <lineage>
        <taxon>Bacteria</taxon>
        <taxon>Pseudomonadati</taxon>
        <taxon>Pseudomonadota</taxon>
        <taxon>Alphaproteobacteria</taxon>
        <taxon>Hyphomicrobiales</taxon>
        <taxon>Nitrobacteraceae</taxon>
        <taxon>Bradyrhizobium</taxon>
    </lineage>
</organism>
<dbReference type="EMBL" id="JAGEPA010000001">
    <property type="protein sequence ID" value="MBO1431602.1"/>
    <property type="molecule type" value="Genomic_DNA"/>
</dbReference>
<dbReference type="Proteomes" id="UP000692816">
    <property type="component" value="Unassembled WGS sequence"/>
</dbReference>
<dbReference type="Gene3D" id="1.10.1900.10">
    <property type="entry name" value="c-terminal domain of poly(a) binding protein"/>
    <property type="match status" value="1"/>
</dbReference>
<protein>
    <submittedName>
        <fullName evidence="1">DUF1048 domain-containing protein</fullName>
    </submittedName>
</protein>
<dbReference type="RefSeq" id="WP_207834198.1">
    <property type="nucleotide sequence ID" value="NZ_CP088282.1"/>
</dbReference>
<reference evidence="1" key="1">
    <citation type="journal article" date="2021" name="Int. J. Syst. Evol. Microbiol.">
        <title>Bradyrhizobium septentrionale sp. nov. (sv. septentrionale) and Bradyrhizobium quebecense sp. nov. (sv. septentrionale) associated with legumes native to Canada possess rearranged symbiosis genes and numerous insertion sequences.</title>
        <authorList>
            <person name="Bromfield E.S.P."/>
            <person name="Cloutier S."/>
        </authorList>
    </citation>
    <scope>NUCLEOTIDE SEQUENCE</scope>
    <source>
        <strain evidence="1">12S5</strain>
    </source>
</reference>
<dbReference type="InterPro" id="IPR008316">
    <property type="entry name" value="UCP029876"/>
</dbReference>
<dbReference type="Pfam" id="PF06304">
    <property type="entry name" value="DUF1048"/>
    <property type="match status" value="1"/>
</dbReference>
<keyword evidence="2" id="KW-1185">Reference proteome</keyword>
<proteinExistence type="predicted"/>
<gene>
    <name evidence="1" type="ORF">J4P68_19400</name>
</gene>
<name>A0ABS3MJK9_9BRAD</name>
<sequence>MNMFIARMIDEKKRYWKYKARTEQLPANYHTAIDALERYLMYFGPGKGDELLAMLEDLADLFDESAASGTPIRAIVGEDPVEFAEAFRRNYPVGQWIIRERERLTQAIDGVAGNQP</sequence>
<accession>A0ABS3MJK9</accession>